<dbReference type="Pfam" id="PF01488">
    <property type="entry name" value="Shikimate_DH"/>
    <property type="match status" value="1"/>
</dbReference>
<dbReference type="Proteomes" id="UP001628220">
    <property type="component" value="Unassembled WGS sequence"/>
</dbReference>
<dbReference type="Gene3D" id="1.10.1040.20">
    <property type="entry name" value="ProC-like, C-terminal domain"/>
    <property type="match status" value="1"/>
</dbReference>
<feature type="domain" description="DUF2520" evidence="3">
    <location>
        <begin position="127"/>
        <end position="252"/>
    </location>
</feature>
<reference evidence="4 5" key="1">
    <citation type="journal article" date="2025" name="Int. J. Syst. Evol. Microbiol.">
        <title>Desulfovibrio falkowii sp. nov., Porphyromonas miyakawae sp. nov., Mediterraneibacter flintii sp. nov. and Owariibacterium komagatae gen. nov., sp. nov., isolated from human faeces.</title>
        <authorList>
            <person name="Hamaguchi T."/>
            <person name="Ohara M."/>
            <person name="Hisatomi A."/>
            <person name="Sekiguchi K."/>
            <person name="Takeda J.I."/>
            <person name="Ueyama J."/>
            <person name="Ito M."/>
            <person name="Nishiwaki H."/>
            <person name="Ogi T."/>
            <person name="Hirayama M."/>
            <person name="Ohkuma M."/>
            <person name="Sakamoto M."/>
            <person name="Ohno K."/>
        </authorList>
    </citation>
    <scope>NUCLEOTIDE SEQUENCE [LARGE SCALE GENOMIC DNA]</scope>
    <source>
        <strain evidence="4 5">13CB11C</strain>
    </source>
</reference>
<keyword evidence="5" id="KW-1185">Reference proteome</keyword>
<dbReference type="SUPFAM" id="SSF48179">
    <property type="entry name" value="6-phosphogluconate dehydrogenase C-terminal domain-like"/>
    <property type="match status" value="1"/>
</dbReference>
<dbReference type="SUPFAM" id="SSF51735">
    <property type="entry name" value="NAD(P)-binding Rossmann-fold domains"/>
    <property type="match status" value="1"/>
</dbReference>
<dbReference type="InterPro" id="IPR018931">
    <property type="entry name" value="DUF2520"/>
</dbReference>
<dbReference type="Gene3D" id="3.40.50.720">
    <property type="entry name" value="NAD(P)-binding Rossmann-like Domain"/>
    <property type="match status" value="1"/>
</dbReference>
<evidence type="ECO:0000259" key="2">
    <source>
        <dbReference type="Pfam" id="PF01488"/>
    </source>
</evidence>
<protein>
    <submittedName>
        <fullName evidence="4">DUF2520 domain-containing protein</fullName>
    </submittedName>
</protein>
<dbReference type="PANTHER" id="PTHR40459:SF1">
    <property type="entry name" value="CONSERVED HYPOTHETICAL ALANINE AND LEUCINE RICH PROTEIN"/>
    <property type="match status" value="1"/>
</dbReference>
<dbReference type="PANTHER" id="PTHR40459">
    <property type="entry name" value="CONSERVED HYPOTHETICAL ALANINE AND LEUCINE RICH PROTEIN"/>
    <property type="match status" value="1"/>
</dbReference>
<organism evidence="4 5">
    <name type="scientific">Porphyromonas miyakawae</name>
    <dbReference type="NCBI Taxonomy" id="3137470"/>
    <lineage>
        <taxon>Bacteria</taxon>
        <taxon>Pseudomonadati</taxon>
        <taxon>Bacteroidota</taxon>
        <taxon>Bacteroidia</taxon>
        <taxon>Bacteroidales</taxon>
        <taxon>Porphyromonadaceae</taxon>
        <taxon>Porphyromonas</taxon>
    </lineage>
</organism>
<evidence type="ECO:0000259" key="3">
    <source>
        <dbReference type="Pfam" id="PF10728"/>
    </source>
</evidence>
<dbReference type="InterPro" id="IPR036291">
    <property type="entry name" value="NAD(P)-bd_dom_sf"/>
</dbReference>
<name>A0ABQ0E2D3_9PORP</name>
<sequence length="259" mass="29002">MKIVQIGAGAVAESILAALVKVGNTPIALYNRSISRAQELKEKYASDLLITNQLNELPTDADCYLFSLKDDAIALVASAMPSTKGVWLHTAAARSSDLFAPYHNDYGLFYPFNTFTRSFPIELQGTPLFIEYNNFETQQTILSLAALLGMKAKESDVTSRTKLHLAAVFACNFTNHLLTIADEILSDTEGLSFDELRPLLRETFRKVDFLSPLEAQSGPARRHDDETIRKHHLILKEYPEILTAIYDLLTHSIKDHYPI</sequence>
<comment type="caution">
    <text evidence="4">The sequence shown here is derived from an EMBL/GenBank/DDBJ whole genome shotgun (WGS) entry which is preliminary data.</text>
</comment>
<dbReference type="InterPro" id="IPR037108">
    <property type="entry name" value="TM1727-like_C_sf"/>
</dbReference>
<keyword evidence="1" id="KW-0521">NADP</keyword>
<dbReference type="InterPro" id="IPR006151">
    <property type="entry name" value="Shikm_DH/Glu-tRNA_Rdtase"/>
</dbReference>
<gene>
    <name evidence="4" type="ORF">Tsumi_09940</name>
</gene>
<feature type="domain" description="Quinate/shikimate 5-dehydrogenase/glutamyl-tRNA reductase" evidence="2">
    <location>
        <begin position="2"/>
        <end position="59"/>
    </location>
</feature>
<dbReference type="EMBL" id="BAAFSF010000002">
    <property type="protein sequence ID" value="GAB1251889.1"/>
    <property type="molecule type" value="Genomic_DNA"/>
</dbReference>
<dbReference type="InterPro" id="IPR008927">
    <property type="entry name" value="6-PGluconate_DH-like_C_sf"/>
</dbReference>
<dbReference type="Pfam" id="PF10728">
    <property type="entry name" value="DUF2520"/>
    <property type="match status" value="1"/>
</dbReference>
<proteinExistence type="predicted"/>
<evidence type="ECO:0000256" key="1">
    <source>
        <dbReference type="ARBA" id="ARBA00022857"/>
    </source>
</evidence>
<evidence type="ECO:0000313" key="5">
    <source>
        <dbReference type="Proteomes" id="UP001628220"/>
    </source>
</evidence>
<evidence type="ECO:0000313" key="4">
    <source>
        <dbReference type="EMBL" id="GAB1251889.1"/>
    </source>
</evidence>
<accession>A0ABQ0E2D3</accession>
<dbReference type="RefSeq" id="WP_411915706.1">
    <property type="nucleotide sequence ID" value="NZ_BAAFSF010000002.1"/>
</dbReference>